<sequence length="289" mass="32386">MYRCGESTISVSLHPRPEGPGFSLNLVKMNSKVVSGTEGYAEEAAILLDRYERNSFEDVYAAVRSYFPEVSSTIVDIGSGTGRDAAYLAQIGHQVVAVEPTAELREPAKELHPSENIEWIDDSLPELSQLLSLQSTFDVVILNAVWMHLDKGQREIAMESISKLTHVGSKLFISLRHGPIPNYRRMFDVSCNETIQLASKYSIELLFQTQGESVAEPYLVETGTTADLTFLQSYSESECAVNTTYEFTLPFCNCRISAQIDSYTPGAYSDYHRSQQSYYNEKNTKLNQL</sequence>
<dbReference type="InterPro" id="IPR029063">
    <property type="entry name" value="SAM-dependent_MTases_sf"/>
</dbReference>
<evidence type="ECO:0000313" key="2">
    <source>
        <dbReference type="EMBL" id="ASJ73301.1"/>
    </source>
</evidence>
<proteinExistence type="predicted"/>
<keyword evidence="2" id="KW-0830">Ubiquinone</keyword>
<organism evidence="2 3">
    <name type="scientific">Granulosicoccus antarcticus IMCC3135</name>
    <dbReference type="NCBI Taxonomy" id="1192854"/>
    <lineage>
        <taxon>Bacteria</taxon>
        <taxon>Pseudomonadati</taxon>
        <taxon>Pseudomonadota</taxon>
        <taxon>Gammaproteobacteria</taxon>
        <taxon>Chromatiales</taxon>
        <taxon>Granulosicoccaceae</taxon>
        <taxon>Granulosicoccus</taxon>
    </lineage>
</organism>
<dbReference type="PANTHER" id="PTHR43861:SF1">
    <property type="entry name" value="TRANS-ACONITATE 2-METHYLTRANSFERASE"/>
    <property type="match status" value="1"/>
</dbReference>
<reference evidence="2 3" key="1">
    <citation type="submission" date="2016-12" db="EMBL/GenBank/DDBJ databases">
        <authorList>
            <person name="Song W.-J."/>
            <person name="Kurnit D.M."/>
        </authorList>
    </citation>
    <scope>NUCLEOTIDE SEQUENCE [LARGE SCALE GENOMIC DNA]</scope>
    <source>
        <strain evidence="2 3">IMCC3135</strain>
    </source>
</reference>
<dbReference type="EC" id="2.1.1.222" evidence="2"/>
<protein>
    <submittedName>
        <fullName evidence="2">Ubiquinone biosynthesis O-methyltransferase</fullName>
        <ecNumber evidence="2">2.1.1.222</ecNumber>
    </submittedName>
</protein>
<dbReference type="Gene3D" id="3.40.50.150">
    <property type="entry name" value="Vaccinia Virus protein VP39"/>
    <property type="match status" value="1"/>
</dbReference>
<name>A0A2Z2NTC3_9GAMM</name>
<dbReference type="Proteomes" id="UP000250079">
    <property type="component" value="Chromosome"/>
</dbReference>
<dbReference type="GO" id="GO:0102208">
    <property type="term" value="F:2-polyprenyl-6-hydroxyphenol methylase activity"/>
    <property type="evidence" value="ECO:0007669"/>
    <property type="project" value="UniProtKB-EC"/>
</dbReference>
<dbReference type="GO" id="GO:0008757">
    <property type="term" value="F:S-adenosylmethionine-dependent methyltransferase activity"/>
    <property type="evidence" value="ECO:0007669"/>
    <property type="project" value="InterPro"/>
</dbReference>
<dbReference type="EMBL" id="CP018632">
    <property type="protein sequence ID" value="ASJ73301.1"/>
    <property type="molecule type" value="Genomic_DNA"/>
</dbReference>
<dbReference type="KEGG" id="gai:IMCC3135_16095"/>
<dbReference type="GO" id="GO:0032259">
    <property type="term" value="P:methylation"/>
    <property type="evidence" value="ECO:0007669"/>
    <property type="project" value="UniProtKB-KW"/>
</dbReference>
<dbReference type="PANTHER" id="PTHR43861">
    <property type="entry name" value="TRANS-ACONITATE 2-METHYLTRANSFERASE-RELATED"/>
    <property type="match status" value="1"/>
</dbReference>
<dbReference type="Pfam" id="PF08241">
    <property type="entry name" value="Methyltransf_11"/>
    <property type="match status" value="1"/>
</dbReference>
<dbReference type="CDD" id="cd02440">
    <property type="entry name" value="AdoMet_MTases"/>
    <property type="match status" value="1"/>
</dbReference>
<keyword evidence="2" id="KW-0489">Methyltransferase</keyword>
<dbReference type="InterPro" id="IPR013216">
    <property type="entry name" value="Methyltransf_11"/>
</dbReference>
<evidence type="ECO:0000259" key="1">
    <source>
        <dbReference type="Pfam" id="PF08241"/>
    </source>
</evidence>
<keyword evidence="2" id="KW-0808">Transferase</keyword>
<dbReference type="SUPFAM" id="SSF53335">
    <property type="entry name" value="S-adenosyl-L-methionine-dependent methyltransferases"/>
    <property type="match status" value="1"/>
</dbReference>
<dbReference type="AlphaFoldDB" id="A0A2Z2NTC3"/>
<keyword evidence="3" id="KW-1185">Reference proteome</keyword>
<feature type="domain" description="Methyltransferase type 11" evidence="1">
    <location>
        <begin position="75"/>
        <end position="173"/>
    </location>
</feature>
<evidence type="ECO:0000313" key="3">
    <source>
        <dbReference type="Proteomes" id="UP000250079"/>
    </source>
</evidence>
<accession>A0A2Z2NTC3</accession>
<gene>
    <name evidence="2" type="primary">ubiG_1</name>
    <name evidence="2" type="ORF">IMCC3135_16095</name>
</gene>